<reference evidence="1 2" key="1">
    <citation type="submission" date="2019-03" db="EMBL/GenBank/DDBJ databases">
        <title>The genome sequence of Nitrosococcus wardiae strain D1FHST reveals the archetypal metabolic capacity of ammonia-oxidizing Gammaproteobacteria.</title>
        <authorList>
            <person name="Wang L."/>
            <person name="Lim C.K."/>
            <person name="Hanson T.E."/>
            <person name="Dang H."/>
            <person name="Klotz M.G."/>
        </authorList>
    </citation>
    <scope>NUCLEOTIDE SEQUENCE [LARGE SCALE GENOMIC DNA]</scope>
    <source>
        <strain evidence="1 2">D1FHS</strain>
    </source>
</reference>
<dbReference type="PIRSF" id="PIRSF004982">
    <property type="entry name" value="SlP"/>
    <property type="match status" value="1"/>
</dbReference>
<gene>
    <name evidence="1" type="ORF">E3U44_11920</name>
</gene>
<dbReference type="Pfam" id="PF03843">
    <property type="entry name" value="Slp"/>
    <property type="match status" value="1"/>
</dbReference>
<organism evidence="1 2">
    <name type="scientific">Nitrosococcus wardiae</name>
    <dbReference type="NCBI Taxonomy" id="1814290"/>
    <lineage>
        <taxon>Bacteria</taxon>
        <taxon>Pseudomonadati</taxon>
        <taxon>Pseudomonadota</taxon>
        <taxon>Gammaproteobacteria</taxon>
        <taxon>Chromatiales</taxon>
        <taxon>Chromatiaceae</taxon>
        <taxon>Nitrosococcus</taxon>
    </lineage>
</organism>
<evidence type="ECO:0000313" key="2">
    <source>
        <dbReference type="Proteomes" id="UP000294325"/>
    </source>
</evidence>
<dbReference type="KEGG" id="nwr:E3U44_11920"/>
<name>A0A4P7C2Q5_9GAMM</name>
<dbReference type="PANTHER" id="PTHR37530">
    <property type="entry name" value="OUTER MEMBRANE PROTEIN SLP"/>
    <property type="match status" value="1"/>
</dbReference>
<sequence>MSKMAALGQRISVALTWLILGGCVSQIPSLIRQPLLENPSLHAVREDIAYYRGSEVRWGGAIARIQHQKETTVIEIIAQELGAEGRPKETDLSPGRFLVRIDGFLDPTFYRAGRDITVYGTVAEGVTSRSGEPLFPLVQVKTYYLWRPRDYPPSYYPYPYWKPRGYY</sequence>
<dbReference type="Proteomes" id="UP000294325">
    <property type="component" value="Chromosome"/>
</dbReference>
<dbReference type="GO" id="GO:0019867">
    <property type="term" value="C:outer membrane"/>
    <property type="evidence" value="ECO:0007669"/>
    <property type="project" value="InterPro"/>
</dbReference>
<dbReference type="EMBL" id="CP038033">
    <property type="protein sequence ID" value="QBQ55136.1"/>
    <property type="molecule type" value="Genomic_DNA"/>
</dbReference>
<evidence type="ECO:0000313" key="1">
    <source>
        <dbReference type="EMBL" id="QBQ55136.1"/>
    </source>
</evidence>
<protein>
    <recommendedName>
        <fullName evidence="3">Slp family lipoprotein</fullName>
    </recommendedName>
</protein>
<evidence type="ECO:0008006" key="3">
    <source>
        <dbReference type="Google" id="ProtNLM"/>
    </source>
</evidence>
<dbReference type="InterPro" id="IPR004658">
    <property type="entry name" value="OMP_Slp"/>
</dbReference>
<dbReference type="AlphaFoldDB" id="A0A4P7C2Q5"/>
<dbReference type="OrthoDB" id="5295757at2"/>
<dbReference type="PROSITE" id="PS51257">
    <property type="entry name" value="PROKAR_LIPOPROTEIN"/>
    <property type="match status" value="1"/>
</dbReference>
<keyword evidence="2" id="KW-1185">Reference proteome</keyword>
<dbReference type="PANTHER" id="PTHR37530:SF1">
    <property type="entry name" value="OUTER MEMBRANE PROTEIN SLP"/>
    <property type="match status" value="1"/>
</dbReference>
<proteinExistence type="predicted"/>
<accession>A0A4P7C2Q5</accession>